<accession>A0A3G2R519</accession>
<dbReference type="RefSeq" id="WP_122014714.1">
    <property type="nucleotide sequence ID" value="NZ_CP033169.1"/>
</dbReference>
<proteinExistence type="predicted"/>
<dbReference type="AlphaFoldDB" id="A0A3G2R519"/>
<gene>
    <name evidence="1" type="ORF">D2962_08300</name>
</gene>
<name>A0A3G2R519_9FIRM</name>
<dbReference type="EMBL" id="CP033169">
    <property type="protein sequence ID" value="AYO30624.1"/>
    <property type="molecule type" value="Genomic_DNA"/>
</dbReference>
<dbReference type="KEGG" id="bacg:D2962_08300"/>
<dbReference type="Proteomes" id="UP000280960">
    <property type="component" value="Chromosome"/>
</dbReference>
<organism evidence="1 2">
    <name type="scientific">Biomaibacter acetigenes</name>
    <dbReference type="NCBI Taxonomy" id="2316383"/>
    <lineage>
        <taxon>Bacteria</taxon>
        <taxon>Bacillati</taxon>
        <taxon>Bacillota</taxon>
        <taxon>Clostridia</taxon>
        <taxon>Thermosediminibacterales</taxon>
        <taxon>Tepidanaerobacteraceae</taxon>
        <taxon>Biomaibacter</taxon>
    </lineage>
</organism>
<evidence type="ECO:0000313" key="1">
    <source>
        <dbReference type="EMBL" id="AYO30624.1"/>
    </source>
</evidence>
<reference evidence="1 2" key="1">
    <citation type="submission" date="2018-10" db="EMBL/GenBank/DDBJ databases">
        <authorList>
            <person name="Zhang X."/>
        </authorList>
    </citation>
    <scope>NUCLEOTIDE SEQUENCE [LARGE SCALE GENOMIC DNA]</scope>
    <source>
        <strain evidence="1 2">SK-G1</strain>
    </source>
</reference>
<protein>
    <submittedName>
        <fullName evidence="1">Uncharacterized protein</fullName>
    </submittedName>
</protein>
<evidence type="ECO:0000313" key="2">
    <source>
        <dbReference type="Proteomes" id="UP000280960"/>
    </source>
</evidence>
<sequence length="111" mass="13213">MLLNEIYEKLDKEYVRCYFIKSKNLEEQIENSCKIRVYSECAEKIKEIIDRYNSKNEINIKMEIENLRTNLMEKGNKYASMKVSQAYDQVMFEKTGAIYQECAKMLEGVEI</sequence>
<keyword evidence="2" id="KW-1185">Reference proteome</keyword>